<reference evidence="1 2" key="1">
    <citation type="submission" date="2017-02" db="EMBL/GenBank/DDBJ databases">
        <authorList>
            <person name="Peterson S.W."/>
        </authorList>
    </citation>
    <scope>NUCLEOTIDE SEQUENCE [LARGE SCALE GENOMIC DNA]</scope>
    <source>
        <strain evidence="1 2">ATCC 17233</strain>
    </source>
</reference>
<evidence type="ECO:0000313" key="2">
    <source>
        <dbReference type="Proteomes" id="UP000189857"/>
    </source>
</evidence>
<gene>
    <name evidence="1" type="ORF">SAMN02745110_02461</name>
</gene>
<protein>
    <submittedName>
        <fullName evidence="1">Uncharacterized protein</fullName>
    </submittedName>
</protein>
<accession>A0A1T4QNU5</accession>
<sequence length="879" mass="100662">MRKFTYDYFHHISSPTIILCTRWHNNIGLIDNITNISNEFNMASHQEISFDVHKFSDGKQCSLWNQIVDFKYIYVKEQDEYYELEVDIDETDETIKHCVGVSAGERELSQKYLRDFHCNDEVDILSKDKNGQSTYTVTVLYNPEDPKGSLLDRVLSEKCSEWTVDHVDSTIAGIQRTFTVSESTVYDFFANTVANEIGCLFQFNSANRSISVYDLNNTCEDCGFRGDFVDTCPKCGGKHFIEGYGVRQNVFISPKNFATQISVNGDTDNVKNCFRVVGGDDLLTATVRNINPNQSNYIYRFSAETLADMPKELSDKINDYNELYQSKMAEYTSLTDDWYYAQDQKLYYKTSMAPETPIPQDTTALEQLHALMSQVFSVSVQKLETTSKSSADLAVQNYAKVLVDPRYTVTVSESTLGGISQGVRVWEGKFTVTSLGKVNPDGTQDSATSEVKKMVGINEDYEEFLEQKIQKSLDRSDASFTTIFNIEDDVEFKTALEDYSLDRLNSFSNTYQSVLEILIKQGVADTTKGSTDNQEYLYRQELYDDLYLPLFHRKKWIDEEAEVREITVNGWQENIDTTQSGREAIQRDLNFRDYIGDELWTVFNLYLREDTYSNSNYISTNLNNEQLIQKATELFEVAENELYKASELQYNLTGTLNNFLNTEEFKDFKNNFQIGDWIICEADDRLYKLRLINLGYDYDSPESLQVTFSNVSKTNTTMNDVQSILRQSSSMATTYNYVAHQAEQGNEAQTIINTFVQEGLDSARYNILSGENQEITIDDHGLTGREYIDVLEDYSPEQVKLTNNMLAFTKDNWETASLALGKHTYTKYDKDAQTFKSDEDYGLSSTFVQSGYIYGSQIVSGDIYSENYSEIEKTGTHID</sequence>
<dbReference type="Proteomes" id="UP000189857">
    <property type="component" value="Unassembled WGS sequence"/>
</dbReference>
<name>A0A1T4QNU5_9FIRM</name>
<dbReference type="AlphaFoldDB" id="A0A1T4QNU5"/>
<organism evidence="1 2">
    <name type="scientific">Eubacterium ruminantium</name>
    <dbReference type="NCBI Taxonomy" id="42322"/>
    <lineage>
        <taxon>Bacteria</taxon>
        <taxon>Bacillati</taxon>
        <taxon>Bacillota</taxon>
        <taxon>Clostridia</taxon>
        <taxon>Eubacteriales</taxon>
        <taxon>Eubacteriaceae</taxon>
        <taxon>Eubacterium</taxon>
    </lineage>
</organism>
<proteinExistence type="predicted"/>
<evidence type="ECO:0000313" key="1">
    <source>
        <dbReference type="EMBL" id="SKA05442.1"/>
    </source>
</evidence>
<dbReference type="OrthoDB" id="2067825at2"/>
<dbReference type="RefSeq" id="WP_078788239.1">
    <property type="nucleotide sequence ID" value="NZ_FMTO01000024.1"/>
</dbReference>
<keyword evidence="2" id="KW-1185">Reference proteome</keyword>
<dbReference type="EMBL" id="FUXA01000024">
    <property type="protein sequence ID" value="SKA05442.1"/>
    <property type="molecule type" value="Genomic_DNA"/>
</dbReference>